<dbReference type="GeneTree" id="ENSGT00950000183091"/>
<evidence type="ECO:0000256" key="13">
    <source>
        <dbReference type="PROSITE-ProRule" id="PRU00221"/>
    </source>
</evidence>
<keyword evidence="5" id="KW-0677">Repeat</keyword>
<feature type="domain" description="EF-hand" evidence="14">
    <location>
        <begin position="56"/>
        <end position="91"/>
    </location>
</feature>
<evidence type="ECO:0000256" key="12">
    <source>
        <dbReference type="ARBA" id="ARBA00041547"/>
    </source>
</evidence>
<dbReference type="InterPro" id="IPR002048">
    <property type="entry name" value="EF_hand_dom"/>
</dbReference>
<dbReference type="SUPFAM" id="SSF50978">
    <property type="entry name" value="WD40 repeat-like"/>
    <property type="match status" value="1"/>
</dbReference>
<dbReference type="Gene3D" id="1.10.238.10">
    <property type="entry name" value="EF-hand"/>
    <property type="match status" value="1"/>
</dbReference>
<evidence type="ECO:0000256" key="4">
    <source>
        <dbReference type="ARBA" id="ARBA00022723"/>
    </source>
</evidence>
<organism evidence="15 16">
    <name type="scientific">Myripristis murdjan</name>
    <name type="common">pinecone soldierfish</name>
    <dbReference type="NCBI Taxonomy" id="586833"/>
    <lineage>
        <taxon>Eukaryota</taxon>
        <taxon>Metazoa</taxon>
        <taxon>Chordata</taxon>
        <taxon>Craniata</taxon>
        <taxon>Vertebrata</taxon>
        <taxon>Euteleostomi</taxon>
        <taxon>Actinopterygii</taxon>
        <taxon>Neopterygii</taxon>
        <taxon>Teleostei</taxon>
        <taxon>Neoteleostei</taxon>
        <taxon>Acanthomorphata</taxon>
        <taxon>Holocentriformes</taxon>
        <taxon>Holocentridae</taxon>
        <taxon>Myripristis</taxon>
    </lineage>
</organism>
<dbReference type="InterPro" id="IPR036322">
    <property type="entry name" value="WD40_repeat_dom_sf"/>
</dbReference>
<dbReference type="PROSITE" id="PS00018">
    <property type="entry name" value="EF_HAND_1"/>
    <property type="match status" value="3"/>
</dbReference>
<dbReference type="SMART" id="SM00320">
    <property type="entry name" value="WD40"/>
    <property type="match status" value="6"/>
</dbReference>
<dbReference type="AlphaFoldDB" id="A0A667XA60"/>
<keyword evidence="2 13" id="KW-0853">WD repeat</keyword>
<dbReference type="GO" id="GO:0006915">
    <property type="term" value="P:apoptotic process"/>
    <property type="evidence" value="ECO:0007669"/>
    <property type="project" value="UniProtKB-KW"/>
</dbReference>
<dbReference type="FunFam" id="1.10.238.10:FF:000047">
    <property type="entry name" value="Calcineurin subunit B type 1"/>
    <property type="match status" value="1"/>
</dbReference>
<dbReference type="CDD" id="cd00051">
    <property type="entry name" value="EFh"/>
    <property type="match status" value="2"/>
</dbReference>
<keyword evidence="1" id="KW-0963">Cytoplasm</keyword>
<evidence type="ECO:0000256" key="11">
    <source>
        <dbReference type="ARBA" id="ARBA00039643"/>
    </source>
</evidence>
<comment type="similarity">
    <text evidence="8">Belongs to the calcineurin regulatory subunit family.</text>
</comment>
<evidence type="ECO:0000256" key="6">
    <source>
        <dbReference type="ARBA" id="ARBA00022837"/>
    </source>
</evidence>
<proteinExistence type="inferred from homology"/>
<dbReference type="Gene3D" id="2.130.10.10">
    <property type="entry name" value="YVTN repeat-like/Quinoprotein amine dehydrogenase"/>
    <property type="match status" value="1"/>
</dbReference>
<dbReference type="Pfam" id="PF13499">
    <property type="entry name" value="EF-hand_7"/>
    <property type="match status" value="1"/>
</dbReference>
<dbReference type="FunCoup" id="A0A667XA60">
    <property type="interactions" value="476"/>
</dbReference>
<keyword evidence="6" id="KW-0106">Calcium</keyword>
<comment type="subcellular location">
    <subcellularLocation>
        <location evidence="9">Dynein axonemal particle</location>
    </subcellularLocation>
</comment>
<feature type="repeat" description="WD" evidence="13">
    <location>
        <begin position="315"/>
        <end position="328"/>
    </location>
</feature>
<dbReference type="GO" id="GO:0120293">
    <property type="term" value="C:dynein axonemal particle"/>
    <property type="evidence" value="ECO:0007669"/>
    <property type="project" value="UniProtKB-SubCell"/>
</dbReference>
<dbReference type="Ensembl" id="ENSMMDT00005009782.1">
    <property type="protein sequence ID" value="ENSMMDP00005009479.1"/>
    <property type="gene ID" value="ENSMMDG00005005183.1"/>
</dbReference>
<evidence type="ECO:0000256" key="10">
    <source>
        <dbReference type="ARBA" id="ARBA00037430"/>
    </source>
</evidence>
<dbReference type="FunFam" id="2.130.10.10:FF:000258">
    <property type="entry name" value="WD repeat-containing protein 92"/>
    <property type="match status" value="1"/>
</dbReference>
<gene>
    <name evidence="15" type="primary">DNAAF10</name>
    <name evidence="15" type="synonym">dnaaf10</name>
</gene>
<evidence type="ECO:0000256" key="5">
    <source>
        <dbReference type="ARBA" id="ARBA00022737"/>
    </source>
</evidence>
<dbReference type="InterPro" id="IPR011992">
    <property type="entry name" value="EF-hand-dom_pair"/>
</dbReference>
<dbReference type="InterPro" id="IPR001680">
    <property type="entry name" value="WD40_rpt"/>
</dbReference>
<dbReference type="InterPro" id="IPR018247">
    <property type="entry name" value="EF_Hand_1_Ca_BS"/>
</dbReference>
<evidence type="ECO:0000256" key="8">
    <source>
        <dbReference type="ARBA" id="ARBA00023774"/>
    </source>
</evidence>
<evidence type="ECO:0000313" key="15">
    <source>
        <dbReference type="Ensembl" id="ENSMMDP00005009479.1"/>
    </source>
</evidence>
<name>A0A667XA60_9TELE</name>
<dbReference type="SUPFAM" id="SSF47473">
    <property type="entry name" value="EF-hand"/>
    <property type="match status" value="1"/>
</dbReference>
<keyword evidence="3" id="KW-0053">Apoptosis</keyword>
<dbReference type="Pfam" id="PF00400">
    <property type="entry name" value="WD40"/>
    <property type="match status" value="1"/>
</dbReference>
<dbReference type="Pfam" id="PF13202">
    <property type="entry name" value="EF-hand_5"/>
    <property type="match status" value="1"/>
</dbReference>
<comment type="function">
    <text evidence="10">Key assembly factor specifically required for the stability of axonemal dynein heavy chains in cytoplasm.</text>
</comment>
<protein>
    <recommendedName>
        <fullName evidence="11">Dynein axonemal assembly factor 10</fullName>
    </recommendedName>
    <alternativeName>
        <fullName evidence="12">WD repeat-containing protein 92</fullName>
    </alternativeName>
</protein>
<dbReference type="InterPro" id="IPR015943">
    <property type="entry name" value="WD40/YVTN_repeat-like_dom_sf"/>
</dbReference>
<evidence type="ECO:0000259" key="14">
    <source>
        <dbReference type="PROSITE" id="PS50222"/>
    </source>
</evidence>
<dbReference type="PROSITE" id="PS50082">
    <property type="entry name" value="WD_REPEATS_2"/>
    <property type="match status" value="1"/>
</dbReference>
<keyword evidence="16" id="KW-1185">Reference proteome</keyword>
<feature type="domain" description="EF-hand" evidence="14">
    <location>
        <begin position="97"/>
        <end position="132"/>
    </location>
</feature>
<evidence type="ECO:0000256" key="3">
    <source>
        <dbReference type="ARBA" id="ARBA00022703"/>
    </source>
</evidence>
<dbReference type="SMART" id="SM00054">
    <property type="entry name" value="EFh"/>
    <property type="match status" value="3"/>
</dbReference>
<dbReference type="GO" id="GO:0005509">
    <property type="term" value="F:calcium ion binding"/>
    <property type="evidence" value="ECO:0007669"/>
    <property type="project" value="InterPro"/>
</dbReference>
<evidence type="ECO:0000313" key="16">
    <source>
        <dbReference type="Proteomes" id="UP000472263"/>
    </source>
</evidence>
<dbReference type="Proteomes" id="UP000472263">
    <property type="component" value="Chromosome 15"/>
</dbReference>
<dbReference type="PROSITE" id="PS50222">
    <property type="entry name" value="EF_HAND_2"/>
    <property type="match status" value="3"/>
</dbReference>
<feature type="domain" description="EF-hand" evidence="14">
    <location>
        <begin position="19"/>
        <end position="54"/>
    </location>
</feature>
<reference evidence="15" key="3">
    <citation type="submission" date="2025-09" db="UniProtKB">
        <authorList>
            <consortium name="Ensembl"/>
        </authorList>
    </citation>
    <scope>IDENTIFICATION</scope>
</reference>
<sequence length="540" mass="60171">LDNSGSLSVEEFMSLPELQQNPLVQRVIDIFDTDGNGEVDFKEFIEGVSQFSVKGDKEQKLRFAFRIYDMDKDGYISNGELFQVLKMMVGNNLKDTQLQQIVDKTIINADKDGDGRISFEEFCAVSRTPLGYFGAVTFLLMQPVVVKANVKRVTKQRLLLRLHGTEFEFHAGVKGSASSSVKMSTPLEKPQIIAHIQKSLNYTIFDSKWIPCSAKFVCLGNFARGTGVMQVYEVQHGELQLVKEVEKSKPIKCGTFGATSLQQRHIATGDFDGNLHIWNLEMPEVPVYSVKAHKEIVNSIDGVGGLGIGDGAPEIVTGSRDGTVKVWDPRQKDSPVANMEPVEGETKRDCWTVAFGHAFNDQDRCVCAGYDNGDIKLFDLRNMSLRWETNIKNGVCCVEFDRKDISMNKLVATSLEGKFHVFDMRTHHPTKGFASVSEKAHKSTIWQVRHLPQNREIFMTAGGAGNLHLWKYEYPAQRSRKDSDGVDMGVAGSVNLLQNVTLSTQPIASLDWSPDKQGLCVCSAFDQSVRVLIVTKLNTV</sequence>
<accession>A0A667XA60</accession>
<comment type="function">
    <text evidence="7">Regulatory subunit of calcineurin, a calcium-dependent, calmodulin stimulated protein phosphatase. Confers calcium sensitivity.</text>
</comment>
<evidence type="ECO:0000256" key="7">
    <source>
        <dbReference type="ARBA" id="ARBA00023754"/>
    </source>
</evidence>
<keyword evidence="4" id="KW-0479">Metal-binding</keyword>
<evidence type="ECO:0000256" key="1">
    <source>
        <dbReference type="ARBA" id="ARBA00022490"/>
    </source>
</evidence>
<reference evidence="15" key="2">
    <citation type="submission" date="2025-08" db="UniProtKB">
        <authorList>
            <consortium name="Ensembl"/>
        </authorList>
    </citation>
    <scope>IDENTIFICATION</scope>
</reference>
<evidence type="ECO:0000256" key="2">
    <source>
        <dbReference type="ARBA" id="ARBA00022574"/>
    </source>
</evidence>
<dbReference type="PANTHER" id="PTHR45942">
    <property type="entry name" value="PROTEIN PHOSPATASE 3 REGULATORY SUBUNIT B ALPHA ISOFORM TYPE 1"/>
    <property type="match status" value="1"/>
</dbReference>
<evidence type="ECO:0000256" key="9">
    <source>
        <dbReference type="ARBA" id="ARBA00024190"/>
    </source>
</evidence>
<reference evidence="15" key="1">
    <citation type="submission" date="2019-06" db="EMBL/GenBank/DDBJ databases">
        <authorList>
            <consortium name="Wellcome Sanger Institute Data Sharing"/>
        </authorList>
    </citation>
    <scope>NUCLEOTIDE SEQUENCE [LARGE SCALE GENOMIC DNA]</scope>
</reference>
<dbReference type="InParanoid" id="A0A667XA60"/>